<name>A0ABV7YQK1_9ACTN</name>
<comment type="catalytic activity">
    <reaction evidence="1">
        <text>ATP + protein L-histidine = ADP + protein N-phospho-L-histidine.</text>
        <dbReference type="EC" id="2.7.13.3"/>
    </reaction>
</comment>
<dbReference type="SUPFAM" id="SSF55874">
    <property type="entry name" value="ATPase domain of HSP90 chaperone/DNA topoisomerase II/histidine kinase"/>
    <property type="match status" value="1"/>
</dbReference>
<feature type="transmembrane region" description="Helical" evidence="10">
    <location>
        <begin position="75"/>
        <end position="95"/>
    </location>
</feature>
<keyword evidence="10" id="KW-0472">Membrane</keyword>
<keyword evidence="3" id="KW-0597">Phosphoprotein</keyword>
<dbReference type="InterPro" id="IPR050482">
    <property type="entry name" value="Sensor_HK_TwoCompSys"/>
</dbReference>
<evidence type="ECO:0000256" key="5">
    <source>
        <dbReference type="ARBA" id="ARBA00022741"/>
    </source>
</evidence>
<feature type="transmembrane region" description="Helical" evidence="10">
    <location>
        <begin position="143"/>
        <end position="162"/>
    </location>
</feature>
<dbReference type="PANTHER" id="PTHR24421">
    <property type="entry name" value="NITRATE/NITRITE SENSOR PROTEIN NARX-RELATED"/>
    <property type="match status" value="1"/>
</dbReference>
<evidence type="ECO:0000256" key="9">
    <source>
        <dbReference type="SAM" id="Coils"/>
    </source>
</evidence>
<evidence type="ECO:0000259" key="11">
    <source>
        <dbReference type="Pfam" id="PF07730"/>
    </source>
</evidence>
<evidence type="ECO:0000256" key="4">
    <source>
        <dbReference type="ARBA" id="ARBA00022679"/>
    </source>
</evidence>
<evidence type="ECO:0000256" key="7">
    <source>
        <dbReference type="ARBA" id="ARBA00022840"/>
    </source>
</evidence>
<sequence>MNVGELVRRLVPPPSGERVRVGWWIVNLLGTCLFVYTLASARPTPDIAVFVWTGYGLCMALWISFIVLERRRPRLAIALLAGCSLLACVLSAVPQSNETTIVAMVTLVICASSSSISVVAIVSIGVLDALAFTASGWTNDQPVGWFASNLGAAALVLMLGLIRRQGRVQAQQTEELLRQTQLAQQEHARAAALDERTRIAREIHDVLAHSLGALGVQLEVAEAQLDKGDVAGASERVRRARRLAASGLVEARDAVNALRQDVPSLEAALAELIEDHDLEARLRTDGASRALSSAATVSLLRTAREALTNASRHAPGAPVSVVLTYTPSAVRLAVRNEAASRPVVAEPSGGFGLTGMRERIALAGGTLTAGRSGEGWEVVAEVPE</sequence>
<feature type="transmembrane region" description="Helical" evidence="10">
    <location>
        <begin position="101"/>
        <end position="131"/>
    </location>
</feature>
<keyword evidence="6 12" id="KW-0418">Kinase</keyword>
<reference evidence="13" key="1">
    <citation type="journal article" date="2019" name="Int. J. Syst. Evol. Microbiol.">
        <title>The Global Catalogue of Microorganisms (GCM) 10K type strain sequencing project: providing services to taxonomists for standard genome sequencing and annotation.</title>
        <authorList>
            <consortium name="The Broad Institute Genomics Platform"/>
            <consortium name="The Broad Institute Genome Sequencing Center for Infectious Disease"/>
            <person name="Wu L."/>
            <person name="Ma J."/>
        </authorList>
    </citation>
    <scope>NUCLEOTIDE SEQUENCE [LARGE SCALE GENOMIC DNA]</scope>
    <source>
        <strain evidence="13">CGMCC 4.7241</strain>
    </source>
</reference>
<dbReference type="Proteomes" id="UP001595699">
    <property type="component" value="Unassembled WGS sequence"/>
</dbReference>
<dbReference type="PANTHER" id="PTHR24421:SF10">
    <property type="entry name" value="NITRATE_NITRITE SENSOR PROTEIN NARQ"/>
    <property type="match status" value="1"/>
</dbReference>
<proteinExistence type="predicted"/>
<evidence type="ECO:0000256" key="6">
    <source>
        <dbReference type="ARBA" id="ARBA00022777"/>
    </source>
</evidence>
<dbReference type="Gene3D" id="3.30.565.10">
    <property type="entry name" value="Histidine kinase-like ATPase, C-terminal domain"/>
    <property type="match status" value="1"/>
</dbReference>
<dbReference type="RefSeq" id="WP_205115814.1">
    <property type="nucleotide sequence ID" value="NZ_JAFBCM010000001.1"/>
</dbReference>
<keyword evidence="7" id="KW-0067">ATP-binding</keyword>
<evidence type="ECO:0000256" key="1">
    <source>
        <dbReference type="ARBA" id="ARBA00000085"/>
    </source>
</evidence>
<evidence type="ECO:0000313" key="13">
    <source>
        <dbReference type="Proteomes" id="UP001595699"/>
    </source>
</evidence>
<keyword evidence="8" id="KW-0902">Two-component regulatory system</keyword>
<protein>
    <recommendedName>
        <fullName evidence="2">histidine kinase</fullName>
        <ecNumber evidence="2">2.7.13.3</ecNumber>
    </recommendedName>
</protein>
<organism evidence="12 13">
    <name type="scientific">Tenggerimyces flavus</name>
    <dbReference type="NCBI Taxonomy" id="1708749"/>
    <lineage>
        <taxon>Bacteria</taxon>
        <taxon>Bacillati</taxon>
        <taxon>Actinomycetota</taxon>
        <taxon>Actinomycetes</taxon>
        <taxon>Propionibacteriales</taxon>
        <taxon>Nocardioidaceae</taxon>
        <taxon>Tenggerimyces</taxon>
    </lineage>
</organism>
<feature type="transmembrane region" description="Helical" evidence="10">
    <location>
        <begin position="21"/>
        <end position="41"/>
    </location>
</feature>
<evidence type="ECO:0000256" key="3">
    <source>
        <dbReference type="ARBA" id="ARBA00022553"/>
    </source>
</evidence>
<dbReference type="EMBL" id="JBHRZH010000062">
    <property type="protein sequence ID" value="MFC3766971.1"/>
    <property type="molecule type" value="Genomic_DNA"/>
</dbReference>
<evidence type="ECO:0000256" key="8">
    <source>
        <dbReference type="ARBA" id="ARBA00023012"/>
    </source>
</evidence>
<keyword evidence="10" id="KW-0812">Transmembrane</keyword>
<keyword evidence="9" id="KW-0175">Coiled coil</keyword>
<keyword evidence="4" id="KW-0808">Transferase</keyword>
<feature type="domain" description="Signal transduction histidine kinase subgroup 3 dimerisation and phosphoacceptor" evidence="11">
    <location>
        <begin position="195"/>
        <end position="261"/>
    </location>
</feature>
<dbReference type="Pfam" id="PF07730">
    <property type="entry name" value="HisKA_3"/>
    <property type="match status" value="1"/>
</dbReference>
<evidence type="ECO:0000313" key="12">
    <source>
        <dbReference type="EMBL" id="MFC3766971.1"/>
    </source>
</evidence>
<gene>
    <name evidence="12" type="ORF">ACFOUW_39515</name>
</gene>
<comment type="caution">
    <text evidence="12">The sequence shown here is derived from an EMBL/GenBank/DDBJ whole genome shotgun (WGS) entry which is preliminary data.</text>
</comment>
<dbReference type="GO" id="GO:0016301">
    <property type="term" value="F:kinase activity"/>
    <property type="evidence" value="ECO:0007669"/>
    <property type="project" value="UniProtKB-KW"/>
</dbReference>
<dbReference type="CDD" id="cd16917">
    <property type="entry name" value="HATPase_UhpB-NarQ-NarX-like"/>
    <property type="match status" value="1"/>
</dbReference>
<dbReference type="InterPro" id="IPR011712">
    <property type="entry name" value="Sig_transdc_His_kin_sub3_dim/P"/>
</dbReference>
<keyword evidence="10" id="KW-1133">Transmembrane helix</keyword>
<keyword evidence="5" id="KW-0547">Nucleotide-binding</keyword>
<dbReference type="InterPro" id="IPR036890">
    <property type="entry name" value="HATPase_C_sf"/>
</dbReference>
<dbReference type="EC" id="2.7.13.3" evidence="2"/>
<evidence type="ECO:0000256" key="10">
    <source>
        <dbReference type="SAM" id="Phobius"/>
    </source>
</evidence>
<keyword evidence="13" id="KW-1185">Reference proteome</keyword>
<dbReference type="Gene3D" id="1.20.5.1930">
    <property type="match status" value="1"/>
</dbReference>
<feature type="coiled-coil region" evidence="9">
    <location>
        <begin position="248"/>
        <end position="275"/>
    </location>
</feature>
<accession>A0ABV7YQK1</accession>
<feature type="transmembrane region" description="Helical" evidence="10">
    <location>
        <begin position="47"/>
        <end position="68"/>
    </location>
</feature>
<evidence type="ECO:0000256" key="2">
    <source>
        <dbReference type="ARBA" id="ARBA00012438"/>
    </source>
</evidence>